<reference evidence="7 8" key="1">
    <citation type="submission" date="2016-01" db="EMBL/GenBank/DDBJ databases">
        <title>Genome sequencing of Roseivirga spongicola UST030701-084.</title>
        <authorList>
            <person name="Selvaratnam C."/>
            <person name="Thevarajoo S."/>
            <person name="Goh K.M."/>
            <person name="Ee R."/>
            <person name="Chan K.-G."/>
            <person name="Chong C.S."/>
        </authorList>
    </citation>
    <scope>NUCLEOTIDE SEQUENCE [LARGE SCALE GENOMIC DNA]</scope>
    <source>
        <strain evidence="7 8">UST030701-084</strain>
    </source>
</reference>
<comment type="caution">
    <text evidence="7">The sequence shown here is derived from an EMBL/GenBank/DDBJ whole genome shotgun (WGS) entry which is preliminary data.</text>
</comment>
<keyword evidence="2 6" id="KW-0418">Kinase</keyword>
<evidence type="ECO:0000256" key="4">
    <source>
        <dbReference type="ARBA" id="ARBA00023027"/>
    </source>
</evidence>
<dbReference type="GO" id="GO:0006741">
    <property type="term" value="P:NADP+ biosynthetic process"/>
    <property type="evidence" value="ECO:0007669"/>
    <property type="project" value="UniProtKB-UniRule"/>
</dbReference>
<dbReference type="OrthoDB" id="9774737at2"/>
<comment type="function">
    <text evidence="6">Involved in the regulation of the intracellular balance of NAD and NADP, and is a key enzyme in the biosynthesis of NADP. Catalyzes specifically the phosphorylation on 2'-hydroxyl of the adenosine moiety of NAD to yield NADP.</text>
</comment>
<dbReference type="GO" id="GO:0003951">
    <property type="term" value="F:NAD+ kinase activity"/>
    <property type="evidence" value="ECO:0007669"/>
    <property type="project" value="UniProtKB-UniRule"/>
</dbReference>
<dbReference type="Gene3D" id="2.60.200.30">
    <property type="entry name" value="Probable inorganic polyphosphate/atp-NAD kinase, domain 2"/>
    <property type="match status" value="1"/>
</dbReference>
<feature type="binding site" evidence="6">
    <location>
        <begin position="146"/>
        <end position="147"/>
    </location>
    <ligand>
        <name>NAD(+)</name>
        <dbReference type="ChEBI" id="CHEBI:57540"/>
    </ligand>
</feature>
<gene>
    <name evidence="7" type="primary">ppnK</name>
    <name evidence="6" type="synonym">nadK</name>
    <name evidence="7" type="ORF">AWW68_05095</name>
</gene>
<name>A0A150XHG4_9BACT</name>
<dbReference type="RefSeq" id="WP_068217302.1">
    <property type="nucleotide sequence ID" value="NZ_CP139724.1"/>
</dbReference>
<dbReference type="PANTHER" id="PTHR20275">
    <property type="entry name" value="NAD KINASE"/>
    <property type="match status" value="1"/>
</dbReference>
<feature type="binding site" evidence="6">
    <location>
        <begin position="187"/>
        <end position="192"/>
    </location>
    <ligand>
        <name>NAD(+)</name>
        <dbReference type="ChEBI" id="CHEBI:57540"/>
    </ligand>
</feature>
<dbReference type="Proteomes" id="UP000075606">
    <property type="component" value="Unassembled WGS sequence"/>
</dbReference>
<dbReference type="Pfam" id="PF01513">
    <property type="entry name" value="NAD_kinase"/>
    <property type="match status" value="1"/>
</dbReference>
<keyword evidence="4 6" id="KW-0520">NAD</keyword>
<feature type="active site" description="Proton acceptor" evidence="6">
    <location>
        <position position="73"/>
    </location>
</feature>
<protein>
    <recommendedName>
        <fullName evidence="6">NAD kinase</fullName>
        <ecNumber evidence="6">2.7.1.23</ecNumber>
    </recommendedName>
    <alternativeName>
        <fullName evidence="6">ATP-dependent NAD kinase</fullName>
    </alternativeName>
</protein>
<dbReference type="InterPro" id="IPR002504">
    <property type="entry name" value="NADK"/>
</dbReference>
<keyword evidence="6" id="KW-0547">Nucleotide-binding</keyword>
<dbReference type="AlphaFoldDB" id="A0A150XHG4"/>
<keyword evidence="8" id="KW-1185">Reference proteome</keyword>
<evidence type="ECO:0000313" key="7">
    <source>
        <dbReference type="EMBL" id="KYG78147.1"/>
    </source>
</evidence>
<dbReference type="GO" id="GO:0046872">
    <property type="term" value="F:metal ion binding"/>
    <property type="evidence" value="ECO:0007669"/>
    <property type="project" value="UniProtKB-UniRule"/>
</dbReference>
<organism evidence="7 8">
    <name type="scientific">Roseivirga spongicola</name>
    <dbReference type="NCBI Taxonomy" id="333140"/>
    <lineage>
        <taxon>Bacteria</taxon>
        <taxon>Pseudomonadati</taxon>
        <taxon>Bacteroidota</taxon>
        <taxon>Cytophagia</taxon>
        <taxon>Cytophagales</taxon>
        <taxon>Roseivirgaceae</taxon>
        <taxon>Roseivirga</taxon>
    </lineage>
</organism>
<feature type="binding site" evidence="6">
    <location>
        <position position="176"/>
    </location>
    <ligand>
        <name>NAD(+)</name>
        <dbReference type="ChEBI" id="CHEBI:57540"/>
    </ligand>
</feature>
<sequence length="291" mass="32494">MKIAIHGKSTGPEAQGCISDIIEHLQQDGIHLSISEEYKKDLNEREFSTHGLKSFRRGEDLSDYDFVLSLGGDGTILDTITYTNDAETPIVGINLGRLGFLATIPRNDIQSALNKLVAGTYDIENRSLIHVDSNRGLFEPFNFGLNELTIVKKETSSMIVVHTYVDGDYLNSYWADGLIVSTPTGSTGYSLSCGGPLIHPSLKNFIITPVCPHNLNVRPIILSDRSEITFEIEGRSSQFMVSLDSRSQSVDDSVEISVKREEFEAKLVRFPETRYFDTLRQKLNWGLDARN</sequence>
<keyword evidence="6" id="KW-0963">Cytoplasm</keyword>
<dbReference type="PANTHER" id="PTHR20275:SF0">
    <property type="entry name" value="NAD KINASE"/>
    <property type="match status" value="1"/>
</dbReference>
<dbReference type="Pfam" id="PF20143">
    <property type="entry name" value="NAD_kinase_C"/>
    <property type="match status" value="1"/>
</dbReference>
<dbReference type="EC" id="2.7.1.23" evidence="6"/>
<dbReference type="SUPFAM" id="SSF111331">
    <property type="entry name" value="NAD kinase/diacylglycerol kinase-like"/>
    <property type="match status" value="1"/>
</dbReference>
<accession>A0A150XHG4</accession>
<feature type="binding site" evidence="6">
    <location>
        <begin position="73"/>
        <end position="74"/>
    </location>
    <ligand>
        <name>NAD(+)</name>
        <dbReference type="ChEBI" id="CHEBI:57540"/>
    </ligand>
</feature>
<evidence type="ECO:0000256" key="6">
    <source>
        <dbReference type="HAMAP-Rule" id="MF_00361"/>
    </source>
</evidence>
<keyword evidence="1 6" id="KW-0808">Transferase</keyword>
<dbReference type="InterPro" id="IPR017438">
    <property type="entry name" value="ATP-NAD_kinase_N"/>
</dbReference>
<evidence type="ECO:0000256" key="3">
    <source>
        <dbReference type="ARBA" id="ARBA00022857"/>
    </source>
</evidence>
<dbReference type="GO" id="GO:0005524">
    <property type="term" value="F:ATP binding"/>
    <property type="evidence" value="ECO:0007669"/>
    <property type="project" value="UniProtKB-KW"/>
</dbReference>
<evidence type="ECO:0000256" key="5">
    <source>
        <dbReference type="ARBA" id="ARBA00047925"/>
    </source>
</evidence>
<comment type="catalytic activity">
    <reaction evidence="5 6">
        <text>NAD(+) + ATP = ADP + NADP(+) + H(+)</text>
        <dbReference type="Rhea" id="RHEA:18629"/>
        <dbReference type="ChEBI" id="CHEBI:15378"/>
        <dbReference type="ChEBI" id="CHEBI:30616"/>
        <dbReference type="ChEBI" id="CHEBI:57540"/>
        <dbReference type="ChEBI" id="CHEBI:58349"/>
        <dbReference type="ChEBI" id="CHEBI:456216"/>
        <dbReference type="EC" id="2.7.1.23"/>
    </reaction>
</comment>
<comment type="cofactor">
    <cofactor evidence="6">
        <name>a divalent metal cation</name>
        <dbReference type="ChEBI" id="CHEBI:60240"/>
    </cofactor>
</comment>
<dbReference type="STRING" id="333140.AWW68_05095"/>
<evidence type="ECO:0000256" key="2">
    <source>
        <dbReference type="ARBA" id="ARBA00022777"/>
    </source>
</evidence>
<comment type="caution">
    <text evidence="6">Lacks conserved residue(s) required for the propagation of feature annotation.</text>
</comment>
<evidence type="ECO:0000313" key="8">
    <source>
        <dbReference type="Proteomes" id="UP000075606"/>
    </source>
</evidence>
<keyword evidence="6" id="KW-0067">ATP-binding</keyword>
<dbReference type="Gene3D" id="3.40.50.10330">
    <property type="entry name" value="Probable inorganic polyphosphate/atp-NAD kinase, domain 1"/>
    <property type="match status" value="1"/>
</dbReference>
<comment type="subcellular location">
    <subcellularLocation>
        <location evidence="6">Cytoplasm</location>
    </subcellularLocation>
</comment>
<evidence type="ECO:0000256" key="1">
    <source>
        <dbReference type="ARBA" id="ARBA00022679"/>
    </source>
</evidence>
<dbReference type="GO" id="GO:0051287">
    <property type="term" value="F:NAD binding"/>
    <property type="evidence" value="ECO:0007669"/>
    <property type="project" value="UniProtKB-ARBA"/>
</dbReference>
<dbReference type="GO" id="GO:0005737">
    <property type="term" value="C:cytoplasm"/>
    <property type="evidence" value="ECO:0007669"/>
    <property type="project" value="UniProtKB-SubCell"/>
</dbReference>
<proteinExistence type="inferred from homology"/>
<dbReference type="HAMAP" id="MF_00361">
    <property type="entry name" value="NAD_kinase"/>
    <property type="match status" value="1"/>
</dbReference>
<keyword evidence="3 6" id="KW-0521">NADP</keyword>
<dbReference type="InterPro" id="IPR016064">
    <property type="entry name" value="NAD/diacylglycerol_kinase_sf"/>
</dbReference>
<dbReference type="EMBL" id="LRPC01000001">
    <property type="protein sequence ID" value="KYG78147.1"/>
    <property type="molecule type" value="Genomic_DNA"/>
</dbReference>
<dbReference type="InterPro" id="IPR017437">
    <property type="entry name" value="ATP-NAD_kinase_PpnK-typ_C"/>
</dbReference>
<comment type="similarity">
    <text evidence="6">Belongs to the NAD kinase family.</text>
</comment>
<dbReference type="NCBIfam" id="NF002521">
    <property type="entry name" value="PRK01911.1"/>
    <property type="match status" value="1"/>
</dbReference>
<dbReference type="GO" id="GO:0019674">
    <property type="term" value="P:NAD+ metabolic process"/>
    <property type="evidence" value="ECO:0007669"/>
    <property type="project" value="InterPro"/>
</dbReference>